<keyword evidence="4" id="KW-1185">Reference proteome</keyword>
<accession>A0A0C3CDA5</accession>
<dbReference type="InterPro" id="IPR056884">
    <property type="entry name" value="NPHP3-like_N"/>
</dbReference>
<dbReference type="Pfam" id="PF24883">
    <property type="entry name" value="NPHP3_N"/>
    <property type="match status" value="1"/>
</dbReference>
<feature type="non-terminal residue" evidence="3">
    <location>
        <position position="1"/>
    </location>
</feature>
<organism evidence="3 4">
    <name type="scientific">Hebeloma cylindrosporum</name>
    <dbReference type="NCBI Taxonomy" id="76867"/>
    <lineage>
        <taxon>Eukaryota</taxon>
        <taxon>Fungi</taxon>
        <taxon>Dikarya</taxon>
        <taxon>Basidiomycota</taxon>
        <taxon>Agaricomycotina</taxon>
        <taxon>Agaricomycetes</taxon>
        <taxon>Agaricomycetidae</taxon>
        <taxon>Agaricales</taxon>
        <taxon>Agaricineae</taxon>
        <taxon>Hymenogastraceae</taxon>
        <taxon>Hebeloma</taxon>
    </lineage>
</organism>
<evidence type="ECO:0000256" key="1">
    <source>
        <dbReference type="ARBA" id="ARBA00022737"/>
    </source>
</evidence>
<keyword evidence="1" id="KW-0677">Repeat</keyword>
<evidence type="ECO:0000259" key="2">
    <source>
        <dbReference type="Pfam" id="PF24883"/>
    </source>
</evidence>
<reference evidence="3 4" key="1">
    <citation type="submission" date="2014-04" db="EMBL/GenBank/DDBJ databases">
        <authorList>
            <consortium name="DOE Joint Genome Institute"/>
            <person name="Kuo A."/>
            <person name="Gay G."/>
            <person name="Dore J."/>
            <person name="Kohler A."/>
            <person name="Nagy L.G."/>
            <person name="Floudas D."/>
            <person name="Copeland A."/>
            <person name="Barry K.W."/>
            <person name="Cichocki N."/>
            <person name="Veneault-Fourrey C."/>
            <person name="LaButti K."/>
            <person name="Lindquist E.A."/>
            <person name="Lipzen A."/>
            <person name="Lundell T."/>
            <person name="Morin E."/>
            <person name="Murat C."/>
            <person name="Sun H."/>
            <person name="Tunlid A."/>
            <person name="Henrissat B."/>
            <person name="Grigoriev I.V."/>
            <person name="Hibbett D.S."/>
            <person name="Martin F."/>
            <person name="Nordberg H.P."/>
            <person name="Cantor M.N."/>
            <person name="Hua S.X."/>
        </authorList>
    </citation>
    <scope>NUCLEOTIDE SEQUENCE [LARGE SCALE GENOMIC DNA]</scope>
    <source>
        <strain evidence="4">h7</strain>
    </source>
</reference>
<dbReference type="HOGENOM" id="CLU_000288_6_8_1"/>
<reference evidence="4" key="2">
    <citation type="submission" date="2015-01" db="EMBL/GenBank/DDBJ databases">
        <title>Evolutionary Origins and Diversification of the Mycorrhizal Mutualists.</title>
        <authorList>
            <consortium name="DOE Joint Genome Institute"/>
            <consortium name="Mycorrhizal Genomics Consortium"/>
            <person name="Kohler A."/>
            <person name="Kuo A."/>
            <person name="Nagy L.G."/>
            <person name="Floudas D."/>
            <person name="Copeland A."/>
            <person name="Barry K.W."/>
            <person name="Cichocki N."/>
            <person name="Veneault-Fourrey C."/>
            <person name="LaButti K."/>
            <person name="Lindquist E.A."/>
            <person name="Lipzen A."/>
            <person name="Lundell T."/>
            <person name="Morin E."/>
            <person name="Murat C."/>
            <person name="Riley R."/>
            <person name="Ohm R."/>
            <person name="Sun H."/>
            <person name="Tunlid A."/>
            <person name="Henrissat B."/>
            <person name="Grigoriev I.V."/>
            <person name="Hibbett D.S."/>
            <person name="Martin F."/>
        </authorList>
    </citation>
    <scope>NUCLEOTIDE SEQUENCE [LARGE SCALE GENOMIC DNA]</scope>
    <source>
        <strain evidence="4">h7</strain>
    </source>
</reference>
<dbReference type="Proteomes" id="UP000053424">
    <property type="component" value="Unassembled WGS sequence"/>
</dbReference>
<evidence type="ECO:0000313" key="4">
    <source>
        <dbReference type="Proteomes" id="UP000053424"/>
    </source>
</evidence>
<protein>
    <recommendedName>
        <fullName evidence="2">Nephrocystin 3-like N-terminal domain-containing protein</fullName>
    </recommendedName>
</protein>
<dbReference type="InterPro" id="IPR027417">
    <property type="entry name" value="P-loop_NTPase"/>
</dbReference>
<feature type="non-terminal residue" evidence="3">
    <location>
        <position position="104"/>
    </location>
</feature>
<dbReference type="AlphaFoldDB" id="A0A0C3CDA5"/>
<name>A0A0C3CDA5_HEBCY</name>
<dbReference type="Gene3D" id="3.40.50.300">
    <property type="entry name" value="P-loop containing nucleotide triphosphate hydrolases"/>
    <property type="match status" value="1"/>
</dbReference>
<gene>
    <name evidence="3" type="ORF">M413DRAFT_58927</name>
</gene>
<dbReference type="STRING" id="686832.A0A0C3CDA5"/>
<evidence type="ECO:0000313" key="3">
    <source>
        <dbReference type="EMBL" id="KIM42204.1"/>
    </source>
</evidence>
<dbReference type="EMBL" id="KN831778">
    <property type="protein sequence ID" value="KIM42204.1"/>
    <property type="molecule type" value="Genomic_DNA"/>
</dbReference>
<dbReference type="SUPFAM" id="SSF52540">
    <property type="entry name" value="P-loop containing nucleoside triphosphate hydrolases"/>
    <property type="match status" value="1"/>
</dbReference>
<proteinExistence type="predicted"/>
<dbReference type="OrthoDB" id="3045137at2759"/>
<feature type="domain" description="Nephrocystin 3-like N-terminal" evidence="2">
    <location>
        <begin position="18"/>
        <end position="102"/>
    </location>
</feature>
<sequence>ARDPPPRCPPGKRKKEMRTIRRWIEEPNPCSSVFLIRGRARVGKTAFMQTIAEQLQAESRQPYACFFFNRDVGGCDNMAQLFSTLAYQLAINVPGMREHVEQAM</sequence>